<dbReference type="GO" id="GO:0000725">
    <property type="term" value="P:recombinational repair"/>
    <property type="evidence" value="ECO:0007669"/>
    <property type="project" value="TreeGrafter"/>
</dbReference>
<dbReference type="InterPro" id="IPR027417">
    <property type="entry name" value="P-loop_NTPase"/>
</dbReference>
<sequence>MSDASVHTALRSDAPLVLVEAPAGCGKTHQGADYARDVAADRSNRLLILTHTHAACSVFAERTRGSGSRVEIRTIDSLIAHIATAYHLGLGLPADVPTWARRTPDGYRHVALRVAALLKRHPMIATALAKRYPVVICDEHQDCSGDQHALGMAMLDQGARLRVFADPVQRIFKETPLAGSTPAQDWVALTKQVHAFEELDTPHRWRSGCPDLGRWTLLARTALKNGGKIDLRNNLPASVSVVVAENQARRNMEYQLAPTDRRVIDAFTRSHASLLVLTRYNETARSLRAFFNRRLPLWEGHTRSALEKLVDAITAGNADCPKLAAAVVTFMNDIGKGFSPSAFGDRFEKEVREGCTTRSRGKPATIQELARFLLAEPDHRGVAKLLARLAELKQGDADFADIEMDHSREFWEAVRLGNFEDLEAGLAEITHRRTYGRPKPPDAAISTIHKAKGLECGNVVVMPCDSTTFPDREDARCLLYVAISRAKERLMLVVSRADPSPLFQL</sequence>
<dbReference type="SUPFAM" id="SSF52540">
    <property type="entry name" value="P-loop containing nucleoside triphosphate hydrolases"/>
    <property type="match status" value="1"/>
</dbReference>
<dbReference type="Pfam" id="PF13538">
    <property type="entry name" value="UvrD_C_2"/>
    <property type="match status" value="1"/>
</dbReference>
<reference evidence="3 4" key="1">
    <citation type="submission" date="2019-08" db="EMBL/GenBank/DDBJ databases">
        <title>Bradyrhizobium hipponensis sp. nov., a rhizobium isolated from a Lupinus angustifolius root nodule in Tunisia.</title>
        <authorList>
            <person name="Off K."/>
            <person name="Rejili M."/>
            <person name="Mars M."/>
            <person name="Brachmann A."/>
            <person name="Marin M."/>
        </authorList>
    </citation>
    <scope>NUCLEOTIDE SEQUENCE [LARGE SCALE GENOMIC DNA]</scope>
    <source>
        <strain evidence="3 4">CTAW11</strain>
    </source>
</reference>
<feature type="domain" description="UvrD-like helicase C-terminal" evidence="2">
    <location>
        <begin position="443"/>
        <end position="493"/>
    </location>
</feature>
<organism evidence="3 4">
    <name type="scientific">Bradyrhizobium cytisi</name>
    <dbReference type="NCBI Taxonomy" id="515489"/>
    <lineage>
        <taxon>Bacteria</taxon>
        <taxon>Pseudomonadati</taxon>
        <taxon>Pseudomonadota</taxon>
        <taxon>Alphaproteobacteria</taxon>
        <taxon>Hyphomicrobiales</taxon>
        <taxon>Nitrobacteraceae</taxon>
        <taxon>Bradyrhizobium</taxon>
    </lineage>
</organism>
<dbReference type="GO" id="GO:0043138">
    <property type="term" value="F:3'-5' DNA helicase activity"/>
    <property type="evidence" value="ECO:0007669"/>
    <property type="project" value="TreeGrafter"/>
</dbReference>
<dbReference type="PANTHER" id="PTHR11070">
    <property type="entry name" value="UVRD / RECB / PCRA DNA HELICASE FAMILY MEMBER"/>
    <property type="match status" value="1"/>
</dbReference>
<dbReference type="InterPro" id="IPR000212">
    <property type="entry name" value="DNA_helicase_UvrD/REP"/>
</dbReference>
<dbReference type="EMBL" id="VSSR01000016">
    <property type="protein sequence ID" value="TYL85957.1"/>
    <property type="molecule type" value="Genomic_DNA"/>
</dbReference>
<comment type="caution">
    <text evidence="3">The sequence shown here is derived from an EMBL/GenBank/DDBJ whole genome shotgun (WGS) entry which is preliminary data.</text>
</comment>
<dbReference type="Gene3D" id="3.40.50.300">
    <property type="entry name" value="P-loop containing nucleotide triphosphate hydrolases"/>
    <property type="match status" value="2"/>
</dbReference>
<proteinExistence type="predicted"/>
<evidence type="ECO:0000313" key="3">
    <source>
        <dbReference type="EMBL" id="TYL85957.1"/>
    </source>
</evidence>
<dbReference type="GO" id="GO:0003677">
    <property type="term" value="F:DNA binding"/>
    <property type="evidence" value="ECO:0007669"/>
    <property type="project" value="InterPro"/>
</dbReference>
<protein>
    <recommendedName>
        <fullName evidence="1">DNA 3'-5' helicase II</fullName>
    </recommendedName>
</protein>
<dbReference type="Proteomes" id="UP000324853">
    <property type="component" value="Unassembled WGS sequence"/>
</dbReference>
<keyword evidence="4" id="KW-1185">Reference proteome</keyword>
<evidence type="ECO:0000259" key="2">
    <source>
        <dbReference type="Pfam" id="PF13538"/>
    </source>
</evidence>
<dbReference type="Pfam" id="PF13245">
    <property type="entry name" value="AAA_19"/>
    <property type="match status" value="1"/>
</dbReference>
<evidence type="ECO:0000256" key="1">
    <source>
        <dbReference type="ARBA" id="ARBA00034923"/>
    </source>
</evidence>
<dbReference type="InterPro" id="IPR027785">
    <property type="entry name" value="UvrD-like_helicase_C"/>
</dbReference>
<dbReference type="GO" id="GO:0005524">
    <property type="term" value="F:ATP binding"/>
    <property type="evidence" value="ECO:0007669"/>
    <property type="project" value="InterPro"/>
</dbReference>
<evidence type="ECO:0000313" key="4">
    <source>
        <dbReference type="Proteomes" id="UP000324853"/>
    </source>
</evidence>
<dbReference type="RefSeq" id="WP_148750789.1">
    <property type="nucleotide sequence ID" value="NZ_VSSR01000016.1"/>
</dbReference>
<dbReference type="OrthoDB" id="7211215at2"/>
<accession>A0A5S4WX95</accession>
<gene>
    <name evidence="3" type="ORF">FXB38_10595</name>
</gene>
<dbReference type="PANTHER" id="PTHR11070:SF2">
    <property type="entry name" value="ATP-DEPENDENT DNA HELICASE SRS2"/>
    <property type="match status" value="1"/>
</dbReference>
<dbReference type="GO" id="GO:0005829">
    <property type="term" value="C:cytosol"/>
    <property type="evidence" value="ECO:0007669"/>
    <property type="project" value="TreeGrafter"/>
</dbReference>
<dbReference type="AlphaFoldDB" id="A0A5S4WX95"/>
<name>A0A5S4WX95_9BRAD</name>